<accession>A0A8C4NKH2</accession>
<evidence type="ECO:0000256" key="3">
    <source>
        <dbReference type="RuleBase" id="RU003651"/>
    </source>
</evidence>
<evidence type="ECO:0000313" key="8">
    <source>
        <dbReference type="Proteomes" id="UP000694388"/>
    </source>
</evidence>
<dbReference type="InterPro" id="IPR041569">
    <property type="entry name" value="AAA_lid_3"/>
</dbReference>
<dbReference type="PROSITE" id="PS00674">
    <property type="entry name" value="AAA"/>
    <property type="match status" value="1"/>
</dbReference>
<evidence type="ECO:0000256" key="4">
    <source>
        <dbReference type="SAM" id="MobiDB-lite"/>
    </source>
</evidence>
<keyword evidence="1 3" id="KW-0547">Nucleotide-binding</keyword>
<evidence type="ECO:0000256" key="1">
    <source>
        <dbReference type="ARBA" id="ARBA00022741"/>
    </source>
</evidence>
<dbReference type="PANTHER" id="PTHR23077">
    <property type="entry name" value="AAA-FAMILY ATPASE"/>
    <property type="match status" value="1"/>
</dbReference>
<dbReference type="InterPro" id="IPR003593">
    <property type="entry name" value="AAA+_ATPase"/>
</dbReference>
<evidence type="ECO:0000256" key="2">
    <source>
        <dbReference type="ARBA" id="ARBA00022840"/>
    </source>
</evidence>
<dbReference type="Gene3D" id="3.40.50.300">
    <property type="entry name" value="P-loop containing nucleotide triphosphate hydrolases"/>
    <property type="match status" value="2"/>
</dbReference>
<proteinExistence type="inferred from homology"/>
<evidence type="ECO:0000256" key="5">
    <source>
        <dbReference type="SAM" id="SignalP"/>
    </source>
</evidence>
<dbReference type="Ensembl" id="ENSEBUT00000006150.1">
    <property type="protein sequence ID" value="ENSEBUP00000005707.1"/>
    <property type="gene ID" value="ENSEBUG00000003855.1"/>
</dbReference>
<feature type="domain" description="AAA+ ATPase" evidence="6">
    <location>
        <begin position="235"/>
        <end position="374"/>
    </location>
</feature>
<dbReference type="Pfam" id="PF17862">
    <property type="entry name" value="AAA_lid_3"/>
    <property type="match status" value="1"/>
</dbReference>
<protein>
    <submittedName>
        <fullName evidence="7">Spermatogenesis associated 5</fullName>
    </submittedName>
</protein>
<reference evidence="7" key="1">
    <citation type="submission" date="2025-08" db="UniProtKB">
        <authorList>
            <consortium name="Ensembl"/>
        </authorList>
    </citation>
    <scope>IDENTIFICATION</scope>
</reference>
<dbReference type="GO" id="GO:0005737">
    <property type="term" value="C:cytoplasm"/>
    <property type="evidence" value="ECO:0007669"/>
    <property type="project" value="TreeGrafter"/>
</dbReference>
<dbReference type="SUPFAM" id="SSF52540">
    <property type="entry name" value="P-loop containing nucleoside triphosphate hydrolases"/>
    <property type="match status" value="2"/>
</dbReference>
<evidence type="ECO:0000259" key="6">
    <source>
        <dbReference type="SMART" id="SM00382"/>
    </source>
</evidence>
<dbReference type="InterPro" id="IPR003960">
    <property type="entry name" value="ATPase_AAA_CS"/>
</dbReference>
<dbReference type="Pfam" id="PF00004">
    <property type="entry name" value="AAA"/>
    <property type="match status" value="2"/>
</dbReference>
<dbReference type="GO" id="GO:0005524">
    <property type="term" value="F:ATP binding"/>
    <property type="evidence" value="ECO:0007669"/>
    <property type="project" value="UniProtKB-KW"/>
</dbReference>
<dbReference type="OMA" id="VEDEYLW"/>
<keyword evidence="5" id="KW-0732">Signal</keyword>
<dbReference type="AlphaFoldDB" id="A0A8C4NKH2"/>
<dbReference type="InterPro" id="IPR003959">
    <property type="entry name" value="ATPase_AAA_core"/>
</dbReference>
<keyword evidence="2 3" id="KW-0067">ATP-binding</keyword>
<name>A0A8C4NKH2_EPTBU</name>
<dbReference type="CDD" id="cd19503">
    <property type="entry name" value="RecA-like_CDC48_NLV2_r1-like"/>
    <property type="match status" value="1"/>
</dbReference>
<dbReference type="GO" id="GO:0016887">
    <property type="term" value="F:ATP hydrolysis activity"/>
    <property type="evidence" value="ECO:0007669"/>
    <property type="project" value="InterPro"/>
</dbReference>
<dbReference type="GeneTree" id="ENSGT00940000157323"/>
<feature type="signal peptide" evidence="5">
    <location>
        <begin position="1"/>
        <end position="19"/>
    </location>
</feature>
<sequence>MKCSLLVYLQVCVAWPVRGLPSGKVCLHPHTQRLLGVKVGQAVKARPLSGTILPAHTVRLSCNVEDEYLWSPDFSEYVLHTYEGKVLLPGSLLSFTFYGRPVELKVFSVSGLEQKLCLAPREPDQDFGEMIEKLAAMNVQNLPMSSFFADELAGDEKGNCSQTFYQMNANTVLEIMPRGKRSGKKGAAKEDEPDSPNKVTYESVGGLETQLAEIRELIHLPLARPDLYQTYGLEAPRGVLLHGPPGTGKTLLARAIAAETKARFFVVNGPEVMSKFYGESEARLKRVFEEASESCPAIIFIDELDAMCPKRDGLQGEVEKRIVATLLILMDGIGSEGTLGQLIVLAATNRPQAVDSALRRPGRFDREIEVGVPGPTGRMDILQRLLRHVSTSIGECDLQHIASCTHGYVGADLSALCREAGLNALRQNLNSSKEQKDDVVIALKDFQQALKVVRPSAMREVALDVPPVAWSDVGGLEEVKLKLQQTVQWPRCYPEAFKRMGIRPPRGVLLYGPPGCSKTLMARALATESGLNFISIKAGELLSKWVGESERAVREVVQEGPCGVSFHTLL</sequence>
<feature type="region of interest" description="Disordered" evidence="4">
    <location>
        <begin position="178"/>
        <end position="201"/>
    </location>
</feature>
<dbReference type="PANTHER" id="PTHR23077:SF27">
    <property type="entry name" value="ATPASE FAMILY GENE 2 PROTEIN HOMOLOG A"/>
    <property type="match status" value="1"/>
</dbReference>
<dbReference type="SMART" id="SM00382">
    <property type="entry name" value="AAA"/>
    <property type="match status" value="1"/>
</dbReference>
<evidence type="ECO:0000313" key="7">
    <source>
        <dbReference type="Ensembl" id="ENSEBUP00000005707.1"/>
    </source>
</evidence>
<dbReference type="InterPro" id="IPR027417">
    <property type="entry name" value="P-loop_NTPase"/>
</dbReference>
<reference evidence="7" key="2">
    <citation type="submission" date="2025-09" db="UniProtKB">
        <authorList>
            <consortium name="Ensembl"/>
        </authorList>
    </citation>
    <scope>IDENTIFICATION</scope>
</reference>
<comment type="similarity">
    <text evidence="3">Belongs to the AAA ATPase family.</text>
</comment>
<feature type="chain" id="PRO_5034267791" evidence="5">
    <location>
        <begin position="20"/>
        <end position="570"/>
    </location>
</feature>
<organism evidence="7 8">
    <name type="scientific">Eptatretus burgeri</name>
    <name type="common">Inshore hagfish</name>
    <dbReference type="NCBI Taxonomy" id="7764"/>
    <lineage>
        <taxon>Eukaryota</taxon>
        <taxon>Metazoa</taxon>
        <taxon>Chordata</taxon>
        <taxon>Craniata</taxon>
        <taxon>Vertebrata</taxon>
        <taxon>Cyclostomata</taxon>
        <taxon>Myxini</taxon>
        <taxon>Myxiniformes</taxon>
        <taxon>Myxinidae</taxon>
        <taxon>Eptatretinae</taxon>
        <taxon>Eptatretus</taxon>
    </lineage>
</organism>
<dbReference type="FunFam" id="3.40.50.300:FF:001985">
    <property type="entry name" value="Chromosome 9, whole genome shotgun sequence"/>
    <property type="match status" value="1"/>
</dbReference>
<keyword evidence="8" id="KW-1185">Reference proteome</keyword>
<dbReference type="InterPro" id="IPR050168">
    <property type="entry name" value="AAA_ATPase_domain"/>
</dbReference>
<dbReference type="Proteomes" id="UP000694388">
    <property type="component" value="Unplaced"/>
</dbReference>
<dbReference type="Gene3D" id="1.10.8.60">
    <property type="match status" value="1"/>
</dbReference>